<gene>
    <name evidence="1" type="ORF">OGATHE_002746</name>
</gene>
<keyword evidence="2" id="KW-1185">Reference proteome</keyword>
<comment type="caution">
    <text evidence="1">The sequence shown here is derived from an EMBL/GenBank/DDBJ whole genome shotgun (WGS) entry which is preliminary data.</text>
</comment>
<evidence type="ECO:0000313" key="1">
    <source>
        <dbReference type="EMBL" id="KAH3669934.1"/>
    </source>
</evidence>
<reference evidence="1" key="1">
    <citation type="journal article" date="2021" name="Open Biol.">
        <title>Shared evolutionary footprints suggest mitochondrial oxidative damage underlies multiple complex I losses in fungi.</title>
        <authorList>
            <person name="Schikora-Tamarit M.A."/>
            <person name="Marcet-Houben M."/>
            <person name="Nosek J."/>
            <person name="Gabaldon T."/>
        </authorList>
    </citation>
    <scope>NUCLEOTIDE SEQUENCE</scope>
    <source>
        <strain evidence="1">NCAIM Y.01608</strain>
    </source>
</reference>
<reference evidence="1" key="2">
    <citation type="submission" date="2021-01" db="EMBL/GenBank/DDBJ databases">
        <authorList>
            <person name="Schikora-Tamarit M.A."/>
        </authorList>
    </citation>
    <scope>NUCLEOTIDE SEQUENCE</scope>
    <source>
        <strain evidence="1">NCAIM Y.01608</strain>
    </source>
</reference>
<evidence type="ECO:0000313" key="2">
    <source>
        <dbReference type="Proteomes" id="UP000788993"/>
    </source>
</evidence>
<protein>
    <submittedName>
        <fullName evidence="1">Uncharacterized protein</fullName>
    </submittedName>
</protein>
<accession>A0A9P8T8V3</accession>
<proteinExistence type="predicted"/>
<dbReference type="Proteomes" id="UP000788993">
    <property type="component" value="Unassembled WGS sequence"/>
</dbReference>
<dbReference type="AlphaFoldDB" id="A0A9P8T8V3"/>
<sequence>MDLGSTPCRSEFIGNIPPSPWTGSIITPQVLSEIKLSTDLISLGFATLTPGMRGANGFWYLGFGVSESEPIDRPWKEFSKVINSILLSASDLPYFLANFIAASLASVPELAMNTRDAFFILPDSRVFETNCLLNSPVHWL</sequence>
<name>A0A9P8T8V3_9ASCO</name>
<organism evidence="1 2">
    <name type="scientific">Ogataea polymorpha</name>
    <dbReference type="NCBI Taxonomy" id="460523"/>
    <lineage>
        <taxon>Eukaryota</taxon>
        <taxon>Fungi</taxon>
        <taxon>Dikarya</taxon>
        <taxon>Ascomycota</taxon>
        <taxon>Saccharomycotina</taxon>
        <taxon>Pichiomycetes</taxon>
        <taxon>Pichiales</taxon>
        <taxon>Pichiaceae</taxon>
        <taxon>Ogataea</taxon>
    </lineage>
</organism>
<dbReference type="EMBL" id="JAEUBD010000983">
    <property type="protein sequence ID" value="KAH3669934.1"/>
    <property type="molecule type" value="Genomic_DNA"/>
</dbReference>